<dbReference type="SUPFAM" id="SSF46955">
    <property type="entry name" value="Putative DNA-binding domain"/>
    <property type="match status" value="1"/>
</dbReference>
<dbReference type="Pfam" id="PF07739">
    <property type="entry name" value="TipAS"/>
    <property type="match status" value="1"/>
</dbReference>
<dbReference type="Gene3D" id="1.10.490.50">
    <property type="entry name" value="Antibiotic binding domain of TipA-like multidrug resistance regulators"/>
    <property type="match status" value="1"/>
</dbReference>
<dbReference type="PANTHER" id="PTHR30204">
    <property type="entry name" value="REDOX-CYCLING DRUG-SENSING TRANSCRIPTIONAL ACTIVATOR SOXR"/>
    <property type="match status" value="1"/>
</dbReference>
<dbReference type="SUPFAM" id="SSF89082">
    <property type="entry name" value="Antibiotic binding domain of TipA-like multidrug resistance regulators"/>
    <property type="match status" value="1"/>
</dbReference>
<accession>A0ABW1SMG2</accession>
<dbReference type="Pfam" id="PF13411">
    <property type="entry name" value="MerR_1"/>
    <property type="match status" value="1"/>
</dbReference>
<organism evidence="6 7">
    <name type="scientific">Lactiplantibacillus nangangensis</name>
    <dbReference type="NCBI Taxonomy" id="2559917"/>
    <lineage>
        <taxon>Bacteria</taxon>
        <taxon>Bacillati</taxon>
        <taxon>Bacillota</taxon>
        <taxon>Bacilli</taxon>
        <taxon>Lactobacillales</taxon>
        <taxon>Lactobacillaceae</taxon>
        <taxon>Lactiplantibacillus</taxon>
    </lineage>
</organism>
<protein>
    <submittedName>
        <fullName evidence="6">MerR family transcriptional regulator</fullName>
    </submittedName>
</protein>
<reference evidence="7" key="1">
    <citation type="journal article" date="2019" name="Int. J. Syst. Evol. Microbiol.">
        <title>The Global Catalogue of Microorganisms (GCM) 10K type strain sequencing project: providing services to taxonomists for standard genome sequencing and annotation.</title>
        <authorList>
            <consortium name="The Broad Institute Genomics Platform"/>
            <consortium name="The Broad Institute Genome Sequencing Center for Infectious Disease"/>
            <person name="Wu L."/>
            <person name="Ma J."/>
        </authorList>
    </citation>
    <scope>NUCLEOTIDE SEQUENCE [LARGE SCALE GENOMIC DNA]</scope>
    <source>
        <strain evidence="7">CCM 8930</strain>
    </source>
</reference>
<evidence type="ECO:0000256" key="4">
    <source>
        <dbReference type="ARBA" id="ARBA00023163"/>
    </source>
</evidence>
<evidence type="ECO:0000313" key="6">
    <source>
        <dbReference type="EMBL" id="MFC6202800.1"/>
    </source>
</evidence>
<dbReference type="EMBL" id="JBHSSE010000028">
    <property type="protein sequence ID" value="MFC6202800.1"/>
    <property type="molecule type" value="Genomic_DNA"/>
</dbReference>
<gene>
    <name evidence="6" type="ORF">ACFP1L_13085</name>
</gene>
<dbReference type="InterPro" id="IPR047057">
    <property type="entry name" value="MerR_fam"/>
</dbReference>
<dbReference type="InterPro" id="IPR012925">
    <property type="entry name" value="TipAS_dom"/>
</dbReference>
<comment type="caution">
    <text evidence="6">The sequence shown here is derived from an EMBL/GenBank/DDBJ whole genome shotgun (WGS) entry which is preliminary data.</text>
</comment>
<feature type="domain" description="HTH merR-type" evidence="5">
    <location>
        <begin position="2"/>
        <end position="71"/>
    </location>
</feature>
<dbReference type="RefSeq" id="WP_137616079.1">
    <property type="nucleotide sequence ID" value="NZ_BJDI01000006.1"/>
</dbReference>
<dbReference type="InterPro" id="IPR036244">
    <property type="entry name" value="TipA-like_antibiotic-bd"/>
</dbReference>
<evidence type="ECO:0000259" key="5">
    <source>
        <dbReference type="PROSITE" id="PS50937"/>
    </source>
</evidence>
<keyword evidence="2" id="KW-0238">DNA-binding</keyword>
<dbReference type="InterPro" id="IPR009061">
    <property type="entry name" value="DNA-bd_dom_put_sf"/>
</dbReference>
<proteinExistence type="predicted"/>
<evidence type="ECO:0000256" key="3">
    <source>
        <dbReference type="ARBA" id="ARBA00023159"/>
    </source>
</evidence>
<dbReference type="Proteomes" id="UP001596171">
    <property type="component" value="Unassembled WGS sequence"/>
</dbReference>
<dbReference type="PROSITE" id="PS50937">
    <property type="entry name" value="HTH_MERR_2"/>
    <property type="match status" value="1"/>
</dbReference>
<evidence type="ECO:0000256" key="1">
    <source>
        <dbReference type="ARBA" id="ARBA00023015"/>
    </source>
</evidence>
<keyword evidence="7" id="KW-1185">Reference proteome</keyword>
<dbReference type="CDD" id="cd01106">
    <property type="entry name" value="HTH_TipAL-Mta"/>
    <property type="match status" value="1"/>
</dbReference>
<keyword evidence="1" id="KW-0805">Transcription regulation</keyword>
<dbReference type="InterPro" id="IPR000551">
    <property type="entry name" value="MerR-type_HTH_dom"/>
</dbReference>
<dbReference type="SMART" id="SM00422">
    <property type="entry name" value="HTH_MERR"/>
    <property type="match status" value="1"/>
</dbReference>
<sequence>MAYQIKQLAELAGVSVRTLRYYDEIGLLPPAYVGENGYRYYETAQVDQLQQIRLYRAMQVPLAEIKPLLTQSPAQTVTALKHQYQQLLAQRQQLDNLLTLIQTTIKTQAGGTQMTDAEKFAAFKQQKLNENEHNYGAELRHKYDGPTLAAANERFSKLSQADYTAMQAIEAQLLADLKTRPALDSPLAQRIYDAHKRWLRYSWSNYSAEMHRNLAAMYQADERFQSYYDDRAGQGAAALLCQIIDRYAQD</sequence>
<evidence type="ECO:0000313" key="7">
    <source>
        <dbReference type="Proteomes" id="UP001596171"/>
    </source>
</evidence>
<dbReference type="PANTHER" id="PTHR30204:SF90">
    <property type="entry name" value="HTH-TYPE TRANSCRIPTIONAL ACTIVATOR MTA"/>
    <property type="match status" value="1"/>
</dbReference>
<dbReference type="Gene3D" id="1.10.1660.10">
    <property type="match status" value="1"/>
</dbReference>
<name>A0ABW1SMG2_9LACO</name>
<evidence type="ECO:0000256" key="2">
    <source>
        <dbReference type="ARBA" id="ARBA00023125"/>
    </source>
</evidence>
<keyword evidence="4" id="KW-0804">Transcription</keyword>
<dbReference type="PRINTS" id="PR00040">
    <property type="entry name" value="HTHMERR"/>
</dbReference>
<keyword evidence="3" id="KW-0010">Activator</keyword>